<evidence type="ECO:0000313" key="1">
    <source>
        <dbReference type="EMBL" id="AZS69947.1"/>
    </source>
</evidence>
<dbReference type="RefSeq" id="WP_127149176.1">
    <property type="nucleotide sequence ID" value="NZ_CP029042.1"/>
</dbReference>
<proteinExistence type="predicted"/>
<dbReference type="EMBL" id="CP029042">
    <property type="protein sequence ID" value="AZS69947.1"/>
    <property type="molecule type" value="Genomic_DNA"/>
</dbReference>
<name>A0A3S9Y4L5_9ACTN</name>
<evidence type="ECO:0000313" key="2">
    <source>
        <dbReference type="Proteomes" id="UP000275579"/>
    </source>
</evidence>
<organism evidence="1 2">
    <name type="scientific">Streptomyces lydicus</name>
    <dbReference type="NCBI Taxonomy" id="47763"/>
    <lineage>
        <taxon>Bacteria</taxon>
        <taxon>Bacillati</taxon>
        <taxon>Actinomycetota</taxon>
        <taxon>Actinomycetes</taxon>
        <taxon>Kitasatosporales</taxon>
        <taxon>Streptomycetaceae</taxon>
        <taxon>Streptomyces</taxon>
    </lineage>
</organism>
<dbReference type="AlphaFoldDB" id="A0A3S9Y4L5"/>
<reference evidence="1 2" key="1">
    <citation type="submission" date="2018-04" db="EMBL/GenBank/DDBJ databases">
        <title>Complete genome sequences of Streptomyces lydicus strain WYEC and characterization of antagonistic properties of biological control agents.</title>
        <authorList>
            <person name="Mariita R.M."/>
            <person name="Sello J.K."/>
        </authorList>
    </citation>
    <scope>NUCLEOTIDE SEQUENCE [LARGE SCALE GENOMIC DNA]</scope>
    <source>
        <strain evidence="1 2">WYEC 108</strain>
    </source>
</reference>
<dbReference type="Proteomes" id="UP000275579">
    <property type="component" value="Chromosome"/>
</dbReference>
<evidence type="ECO:0008006" key="3">
    <source>
        <dbReference type="Google" id="ProtNLM"/>
    </source>
</evidence>
<accession>A0A3S9Y4L5</accession>
<sequence length="255" mass="27723">MTDIGVVVARLRQLPDVSGGLVELEPGIDDARMDSWPVPVPAEIRVLFRSVGGIRTTVRRSVVNGHTSAEHIDFTESFNNGDYLGHDVGWYLEHAGGPGSHWFVHLDHGDGHFYVDVDRDTGAWGPVFQFWDATDTRRLALSLPDWLQRLSDCVHQAVAEAGTEDVNAFGAAFTDRWGEPAEDPVPVEPVRAADARSAGDPVLREAAAGLPDDALLADLRPVTGVAEVLFDLPVSCRYARRHGGAVLTAVQWDGE</sequence>
<protein>
    <recommendedName>
        <fullName evidence="3">SMI1/KNR4 family protein</fullName>
    </recommendedName>
</protein>
<gene>
    <name evidence="1" type="ORF">DDE74_02355</name>
</gene>